<reference evidence="2" key="1">
    <citation type="submission" date="2022-07" db="EMBL/GenBank/DDBJ databases">
        <authorList>
            <person name="Wu T."/>
        </authorList>
    </citation>
    <scope>NUCLEOTIDE SEQUENCE</scope>
    <source>
        <strain evidence="2">SD-1</strain>
    </source>
</reference>
<proteinExistence type="predicted"/>
<evidence type="ECO:0000313" key="2">
    <source>
        <dbReference type="EMBL" id="UYV95770.1"/>
    </source>
</evidence>
<name>A0AAX3ECN7_PAEUR</name>
<gene>
    <name evidence="2" type="ORF">NL394_11700</name>
</gene>
<sequence>MTRDAGTREGSRHNARRRKRRLALWSAVPALAALAVAAKLLSVGVLGASASEAFAARQEESLGRASGWLLYANVLEPHKAYVASGDAHALAGDFAAARKDFASALSANPGIDECKVRVNLALSIEKLGDAAAEAQTPDAGTLFAEALAVVQESPPACRHEGPANADGEGDALDSAEARLVRKKAGSGASEAAASPPPGQSPSPPQQEQLRKLQESAEQAQRERQEGQDRDRYLNGPDNPGVDRPW</sequence>
<dbReference type="AlphaFoldDB" id="A0AAX3ECN7"/>
<evidence type="ECO:0000313" key="3">
    <source>
        <dbReference type="Proteomes" id="UP001163293"/>
    </source>
</evidence>
<organism evidence="2 3">
    <name type="scientific">Paenarthrobacter ureafaciens</name>
    <dbReference type="NCBI Taxonomy" id="37931"/>
    <lineage>
        <taxon>Bacteria</taxon>
        <taxon>Bacillati</taxon>
        <taxon>Actinomycetota</taxon>
        <taxon>Actinomycetes</taxon>
        <taxon>Micrococcales</taxon>
        <taxon>Micrococcaceae</taxon>
        <taxon>Paenarthrobacter</taxon>
    </lineage>
</organism>
<evidence type="ECO:0000256" key="1">
    <source>
        <dbReference type="SAM" id="MobiDB-lite"/>
    </source>
</evidence>
<protein>
    <recommendedName>
        <fullName evidence="4">Tetratricopeptide repeat protein</fullName>
    </recommendedName>
</protein>
<evidence type="ECO:0008006" key="4">
    <source>
        <dbReference type="Google" id="ProtNLM"/>
    </source>
</evidence>
<accession>A0AAX3ECN7</accession>
<feature type="region of interest" description="Disordered" evidence="1">
    <location>
        <begin position="179"/>
        <end position="245"/>
    </location>
</feature>
<feature type="compositionally biased region" description="Pro residues" evidence="1">
    <location>
        <begin position="194"/>
        <end position="204"/>
    </location>
</feature>
<dbReference type="RefSeq" id="WP_069694585.1">
    <property type="nucleotide sequence ID" value="NZ_CP043010.1"/>
</dbReference>
<feature type="compositionally biased region" description="Basic and acidic residues" evidence="1">
    <location>
        <begin position="208"/>
        <end position="232"/>
    </location>
</feature>
<dbReference type="EMBL" id="CP101185">
    <property type="protein sequence ID" value="UYV95770.1"/>
    <property type="molecule type" value="Genomic_DNA"/>
</dbReference>
<keyword evidence="3" id="KW-1185">Reference proteome</keyword>
<dbReference type="Proteomes" id="UP001163293">
    <property type="component" value="Chromosome"/>
</dbReference>